<comment type="caution">
    <text evidence="2">The sequence shown here is derived from an EMBL/GenBank/DDBJ whole genome shotgun (WGS) entry which is preliminary data.</text>
</comment>
<feature type="region of interest" description="Disordered" evidence="1">
    <location>
        <begin position="46"/>
        <end position="78"/>
    </location>
</feature>
<dbReference type="AlphaFoldDB" id="A0A8K0HDF0"/>
<evidence type="ECO:0000313" key="3">
    <source>
        <dbReference type="Proteomes" id="UP000796880"/>
    </source>
</evidence>
<gene>
    <name evidence="2" type="ORF">FNV43_RR05898</name>
</gene>
<dbReference type="Proteomes" id="UP000796880">
    <property type="component" value="Unassembled WGS sequence"/>
</dbReference>
<sequence length="101" mass="12070">MFDNCKAIKEYFRILVEKLKIFNELSKKWQRLSLLKASGRENPIEVYSSEEKDLEEDSEEDPDDYPIFTKDDPSGESELMDQEIKIRRDELIVEIKIIQKR</sequence>
<evidence type="ECO:0000256" key="1">
    <source>
        <dbReference type="SAM" id="MobiDB-lite"/>
    </source>
</evidence>
<proteinExistence type="predicted"/>
<dbReference type="EMBL" id="VOIH02000003">
    <property type="protein sequence ID" value="KAF3449819.1"/>
    <property type="molecule type" value="Genomic_DNA"/>
</dbReference>
<organism evidence="2 3">
    <name type="scientific">Rhamnella rubrinervis</name>
    <dbReference type="NCBI Taxonomy" id="2594499"/>
    <lineage>
        <taxon>Eukaryota</taxon>
        <taxon>Viridiplantae</taxon>
        <taxon>Streptophyta</taxon>
        <taxon>Embryophyta</taxon>
        <taxon>Tracheophyta</taxon>
        <taxon>Spermatophyta</taxon>
        <taxon>Magnoliopsida</taxon>
        <taxon>eudicotyledons</taxon>
        <taxon>Gunneridae</taxon>
        <taxon>Pentapetalae</taxon>
        <taxon>rosids</taxon>
        <taxon>fabids</taxon>
        <taxon>Rosales</taxon>
        <taxon>Rhamnaceae</taxon>
        <taxon>rhamnoid group</taxon>
        <taxon>Rhamneae</taxon>
        <taxon>Rhamnella</taxon>
    </lineage>
</organism>
<keyword evidence="3" id="KW-1185">Reference proteome</keyword>
<evidence type="ECO:0000313" key="2">
    <source>
        <dbReference type="EMBL" id="KAF3449819.1"/>
    </source>
</evidence>
<reference evidence="2" key="1">
    <citation type="submission" date="2020-03" db="EMBL/GenBank/DDBJ databases">
        <title>A high-quality chromosome-level genome assembly of a woody plant with both climbing and erect habits, Rhamnella rubrinervis.</title>
        <authorList>
            <person name="Lu Z."/>
            <person name="Yang Y."/>
            <person name="Zhu X."/>
            <person name="Sun Y."/>
        </authorList>
    </citation>
    <scope>NUCLEOTIDE SEQUENCE</scope>
    <source>
        <strain evidence="2">BYM</strain>
        <tissue evidence="2">Leaf</tissue>
    </source>
</reference>
<protein>
    <submittedName>
        <fullName evidence="2">Uncharacterized protein</fullName>
    </submittedName>
</protein>
<feature type="compositionally biased region" description="Acidic residues" evidence="1">
    <location>
        <begin position="52"/>
        <end position="64"/>
    </location>
</feature>
<accession>A0A8K0HDF0</accession>
<name>A0A8K0HDF0_9ROSA</name>